<feature type="transmembrane region" description="Helical" evidence="6">
    <location>
        <begin position="68"/>
        <end position="95"/>
    </location>
</feature>
<feature type="transmembrane region" description="Helical" evidence="6">
    <location>
        <begin position="247"/>
        <end position="267"/>
    </location>
</feature>
<proteinExistence type="predicted"/>
<name>A0ABT1VZ14_9PROT</name>
<gene>
    <name evidence="7" type="ORF">NFI88_09010</name>
</gene>
<dbReference type="EMBL" id="JAMZEJ010000005">
    <property type="protein sequence ID" value="MCQ8240974.1"/>
    <property type="molecule type" value="Genomic_DNA"/>
</dbReference>
<evidence type="ECO:0000256" key="4">
    <source>
        <dbReference type="ARBA" id="ARBA00022989"/>
    </source>
</evidence>
<evidence type="ECO:0000256" key="3">
    <source>
        <dbReference type="ARBA" id="ARBA00022692"/>
    </source>
</evidence>
<accession>A0ABT1VZ14</accession>
<organism evidence="7 8">
    <name type="scientific">Rhizosaccharibacter radicis</name>
    <dbReference type="NCBI Taxonomy" id="2782605"/>
    <lineage>
        <taxon>Bacteria</taxon>
        <taxon>Pseudomonadati</taxon>
        <taxon>Pseudomonadota</taxon>
        <taxon>Alphaproteobacteria</taxon>
        <taxon>Acetobacterales</taxon>
        <taxon>Acetobacteraceae</taxon>
        <taxon>Rhizosaccharibacter</taxon>
    </lineage>
</organism>
<feature type="transmembrane region" description="Helical" evidence="6">
    <location>
        <begin position="323"/>
        <end position="350"/>
    </location>
</feature>
<comment type="caution">
    <text evidence="7">The sequence shown here is derived from an EMBL/GenBank/DDBJ whole genome shotgun (WGS) entry which is preliminary data.</text>
</comment>
<feature type="transmembrane region" description="Helical" evidence="6">
    <location>
        <begin position="213"/>
        <end position="235"/>
    </location>
</feature>
<keyword evidence="3 6" id="KW-0812">Transmembrane</keyword>
<evidence type="ECO:0000256" key="1">
    <source>
        <dbReference type="ARBA" id="ARBA00004651"/>
    </source>
</evidence>
<feature type="transmembrane region" description="Helical" evidence="6">
    <location>
        <begin position="417"/>
        <end position="438"/>
    </location>
</feature>
<dbReference type="PANTHER" id="PTHR42682:SF3">
    <property type="entry name" value="FORMATE HYDROGENLYASE SUBUNIT 3-RELATED"/>
    <property type="match status" value="1"/>
</dbReference>
<evidence type="ECO:0000256" key="5">
    <source>
        <dbReference type="ARBA" id="ARBA00023136"/>
    </source>
</evidence>
<dbReference type="InterPro" id="IPR052175">
    <property type="entry name" value="ComplexI-like_HydComp"/>
</dbReference>
<feature type="transmembrane region" description="Helical" evidence="6">
    <location>
        <begin position="279"/>
        <end position="302"/>
    </location>
</feature>
<protein>
    <recommendedName>
        <fullName evidence="9">NADH:quinone oxidoreductase/Mrp antiporter membrane subunit domain-containing protein</fullName>
    </recommendedName>
</protein>
<reference evidence="7 8" key="1">
    <citation type="submission" date="2022-06" db="EMBL/GenBank/DDBJ databases">
        <title>Rhizosaccharibacter gen. nov. sp. nov. KSS12, endophytic bacteria isolated from sugarcane.</title>
        <authorList>
            <person name="Pitiwittayakul N."/>
        </authorList>
    </citation>
    <scope>NUCLEOTIDE SEQUENCE [LARGE SCALE GENOMIC DNA]</scope>
    <source>
        <strain evidence="7 8">KSS12</strain>
    </source>
</reference>
<feature type="transmembrane region" description="Helical" evidence="6">
    <location>
        <begin position="370"/>
        <end position="396"/>
    </location>
</feature>
<keyword evidence="5 6" id="KW-0472">Membrane</keyword>
<keyword evidence="8" id="KW-1185">Reference proteome</keyword>
<feature type="transmembrane region" description="Helical" evidence="6">
    <location>
        <begin position="470"/>
        <end position="488"/>
    </location>
</feature>
<sequence>MPQLCCGIGLGACSIQLLSGSDAAFLPLPFGFAAAGALALDPVSTLLLGLVFMTGLVARPVGSVRRRILLIGTVATLAISGDALLFSIAGAAAILLLDRTTMRPASIVSVCLLSGATALLAGGGAAINALLPEISFERLRSLSAARDGGFWPDILLFLFAAGAAGPLLGFPFCAAGRRRWSRHADTASLVLAPATGLFLLTRLLLDLRGAPPAWWGAGLALFGSLAAARGALAAAAARHLRAVPEGAAMFAGGLGTVALGGIIAVRARAPGAALPAAEAALLCAVGLLPVLLVAFRGTELLEEGAGARAMSRLGGLARAMPRTALMTTLSAACLLFLPPFAPGAGLWLFWQAMAAMLPPDARIARSGLLLLAAALLLVLAMHAYGWLKLFVVAMFGRPRTPRAAAAEDGPGGVWRPSMLVVAVPALVGLLPQLFVPLLRPAAKILSGTAATDLAAPAFSPWGLAAAADRAPLMVLPLLLLVLMLLLVLRITTLRVRPGGARTVAAWADGFAPPPPWLPFGEPATQPTARAYDAAFLALVAPGTDPRRVAAALGALSRTGRSSLRFVRARMPRWRLDGIGFLFVVLLLGVIWLGARSGW</sequence>
<dbReference type="RefSeq" id="WP_422919722.1">
    <property type="nucleotide sequence ID" value="NZ_JAMZEJ010000005.1"/>
</dbReference>
<keyword evidence="4 6" id="KW-1133">Transmembrane helix</keyword>
<evidence type="ECO:0000313" key="8">
    <source>
        <dbReference type="Proteomes" id="UP001524547"/>
    </source>
</evidence>
<comment type="subcellular location">
    <subcellularLocation>
        <location evidence="1">Cell membrane</location>
        <topology evidence="1">Multi-pass membrane protein</topology>
    </subcellularLocation>
</comment>
<feature type="transmembrane region" description="Helical" evidence="6">
    <location>
        <begin position="187"/>
        <end position="207"/>
    </location>
</feature>
<dbReference type="Proteomes" id="UP001524547">
    <property type="component" value="Unassembled WGS sequence"/>
</dbReference>
<evidence type="ECO:0000256" key="6">
    <source>
        <dbReference type="SAM" id="Phobius"/>
    </source>
</evidence>
<evidence type="ECO:0000256" key="2">
    <source>
        <dbReference type="ARBA" id="ARBA00022475"/>
    </source>
</evidence>
<dbReference type="PANTHER" id="PTHR42682">
    <property type="entry name" value="HYDROGENASE-4 COMPONENT F"/>
    <property type="match status" value="1"/>
</dbReference>
<keyword evidence="2" id="KW-1003">Cell membrane</keyword>
<feature type="transmembrane region" description="Helical" evidence="6">
    <location>
        <begin position="107"/>
        <end position="131"/>
    </location>
</feature>
<evidence type="ECO:0008006" key="9">
    <source>
        <dbReference type="Google" id="ProtNLM"/>
    </source>
</evidence>
<evidence type="ECO:0000313" key="7">
    <source>
        <dbReference type="EMBL" id="MCQ8240974.1"/>
    </source>
</evidence>
<feature type="transmembrane region" description="Helical" evidence="6">
    <location>
        <begin position="573"/>
        <end position="594"/>
    </location>
</feature>